<comment type="caution">
    <text evidence="4">The sequence shown here is derived from an EMBL/GenBank/DDBJ whole genome shotgun (WGS) entry which is preliminary data.</text>
</comment>
<dbReference type="SMART" id="SM01043">
    <property type="entry name" value="BTAD"/>
    <property type="match status" value="1"/>
</dbReference>
<dbReference type="Gene3D" id="1.10.10.10">
    <property type="entry name" value="Winged helix-like DNA-binding domain superfamily/Winged helix DNA-binding domain"/>
    <property type="match status" value="1"/>
</dbReference>
<dbReference type="Gene3D" id="1.25.40.10">
    <property type="entry name" value="Tetratricopeptide repeat domain"/>
    <property type="match status" value="2"/>
</dbReference>
<keyword evidence="1" id="KW-0802">TPR repeat</keyword>
<reference evidence="5" key="1">
    <citation type="submission" date="2018-06" db="EMBL/GenBank/DDBJ databases">
        <title>Aestuariibacter litoralis strain KCTC 52945T.</title>
        <authorList>
            <person name="Li X."/>
            <person name="Salam N."/>
            <person name="Li J.-L."/>
            <person name="Chen Y.-M."/>
            <person name="Yang Z.-W."/>
            <person name="Zhang L.-Y."/>
            <person name="Han M.-X."/>
            <person name="Xiao M."/>
            <person name="Li W.-J."/>
        </authorList>
    </citation>
    <scope>NUCLEOTIDE SEQUENCE [LARGE SCALE GENOMIC DNA]</scope>
    <source>
        <strain evidence="5">KCTC 52945</strain>
    </source>
</reference>
<dbReference type="InterPro" id="IPR051677">
    <property type="entry name" value="AfsR-DnrI-RedD_regulator"/>
</dbReference>
<evidence type="ECO:0000313" key="4">
    <source>
        <dbReference type="EMBL" id="PZF75385.1"/>
    </source>
</evidence>
<protein>
    <recommendedName>
        <fullName evidence="3">Bacterial transcriptional activator domain-containing protein</fullName>
    </recommendedName>
</protein>
<dbReference type="Pfam" id="PF03704">
    <property type="entry name" value="BTAD"/>
    <property type="match status" value="1"/>
</dbReference>
<proteinExistence type="predicted"/>
<gene>
    <name evidence="4" type="ORF">DK847_18835</name>
</gene>
<keyword evidence="5" id="KW-1185">Reference proteome</keyword>
<dbReference type="Gene3D" id="3.40.50.10070">
    <property type="entry name" value="TolB, N-terminal domain"/>
    <property type="match status" value="1"/>
</dbReference>
<dbReference type="InterPro" id="IPR036388">
    <property type="entry name" value="WH-like_DNA-bd_sf"/>
</dbReference>
<dbReference type="InterPro" id="IPR011990">
    <property type="entry name" value="TPR-like_helical_dom_sf"/>
</dbReference>
<dbReference type="Proteomes" id="UP000248795">
    <property type="component" value="Unassembled WGS sequence"/>
</dbReference>
<dbReference type="PROSITE" id="PS50005">
    <property type="entry name" value="TPR"/>
    <property type="match status" value="1"/>
</dbReference>
<dbReference type="CDD" id="cd15831">
    <property type="entry name" value="BTAD"/>
    <property type="match status" value="1"/>
</dbReference>
<dbReference type="PANTHER" id="PTHR35807">
    <property type="entry name" value="TRANSCRIPTIONAL REGULATOR REDD-RELATED"/>
    <property type="match status" value="1"/>
</dbReference>
<dbReference type="SUPFAM" id="SSF46894">
    <property type="entry name" value="C-terminal effector domain of the bipartite response regulators"/>
    <property type="match status" value="1"/>
</dbReference>
<sequence length="743" mass="80817">MNLPGNSGNKSHHETPSKHPDVAESGCFLLRLLGPFQLIDPQGHQIEFASKKNRLLLAMLACAPRRSMSREALAGLLWAEHGEEQARNSLRQALAVLRKELGGQDAHFFAATDATIALHPTLVRLDTDAFLSELRGTTRPSLEAALALWRGPFLADVRTSEPELEDWLHLRRESYQGKYVAGLDRLVPMLSGQARIEMAQRLVQADPLREASHRQLMEAYLAEAERPLALRHYDKLRKLLHDELGVEPSPETRALRDRIAATGKTTPSAPAPAAAPAPTVVSAPVDVAEPPSPRAAHRGRGAMAAIALLLVAVAAAGAAWHFTRPPPAPAGPPAVAVLPFESLSSDAADLRLAEGLTLDTIADLSRYSDFRVMANDTTEAYKGKPVDIRALGRDLKVSHVLKGTFERDKDHIRVTAQLIDAETGAALWSDRYDRMIGEIFAVQGDVADHIANSLAGREGKVSKSLAVGARRKPPADLGAYDLYLLAQETMYSDLSPEHMREAQNILDQAIAKDANFARAYVRYANTFAWLATTETGAAELFQQMLRYARKAVALDPMDADAHAALGYALTMTGDYEQGQVQLEEALRLTPNAFDILIFQSCLAPTPEKEMAAADRAIALNPAFPKWAVPCLRLAYVLSGRYADAIKVQSRQPEAEWNTDGFVVVAGSLATLGQKDEAAAVVKRGVAKFPGLLSIERFALNRGWPPDAINTVEDLMRRAGFPACATSQELSDTPNPVRLPECTG</sequence>
<dbReference type="AlphaFoldDB" id="A0A2W2AIW8"/>
<dbReference type="SUPFAM" id="SSF48452">
    <property type="entry name" value="TPR-like"/>
    <property type="match status" value="2"/>
</dbReference>
<dbReference type="GO" id="GO:0006355">
    <property type="term" value="P:regulation of DNA-templated transcription"/>
    <property type="evidence" value="ECO:0007669"/>
    <property type="project" value="InterPro"/>
</dbReference>
<feature type="repeat" description="TPR" evidence="1">
    <location>
        <begin position="559"/>
        <end position="592"/>
    </location>
</feature>
<evidence type="ECO:0000259" key="3">
    <source>
        <dbReference type="SMART" id="SM01043"/>
    </source>
</evidence>
<dbReference type="GO" id="GO:0003677">
    <property type="term" value="F:DNA binding"/>
    <property type="evidence" value="ECO:0007669"/>
    <property type="project" value="InterPro"/>
</dbReference>
<feature type="domain" description="Bacterial transcriptional activator" evidence="3">
    <location>
        <begin position="125"/>
        <end position="260"/>
    </location>
</feature>
<organism evidence="4 5">
    <name type="scientific">Aestuariivirga litoralis</name>
    <dbReference type="NCBI Taxonomy" id="2650924"/>
    <lineage>
        <taxon>Bacteria</taxon>
        <taxon>Pseudomonadati</taxon>
        <taxon>Pseudomonadota</taxon>
        <taxon>Alphaproteobacteria</taxon>
        <taxon>Hyphomicrobiales</taxon>
        <taxon>Aestuariivirgaceae</taxon>
        <taxon>Aestuariivirga</taxon>
    </lineage>
</organism>
<dbReference type="InterPro" id="IPR019734">
    <property type="entry name" value="TPR_rpt"/>
</dbReference>
<evidence type="ECO:0000256" key="1">
    <source>
        <dbReference type="PROSITE-ProRule" id="PRU00339"/>
    </source>
</evidence>
<evidence type="ECO:0000313" key="5">
    <source>
        <dbReference type="Proteomes" id="UP000248795"/>
    </source>
</evidence>
<feature type="region of interest" description="Disordered" evidence="2">
    <location>
        <begin position="1"/>
        <end position="20"/>
    </location>
</feature>
<dbReference type="EMBL" id="QKVK01000011">
    <property type="protein sequence ID" value="PZF75385.1"/>
    <property type="molecule type" value="Genomic_DNA"/>
</dbReference>
<name>A0A2W2AIW8_9HYPH</name>
<feature type="compositionally biased region" description="Basic and acidic residues" evidence="2">
    <location>
        <begin position="11"/>
        <end position="20"/>
    </location>
</feature>
<accession>A0A2W2AIW8</accession>
<dbReference type="InterPro" id="IPR005158">
    <property type="entry name" value="BTAD"/>
</dbReference>
<evidence type="ECO:0000256" key="2">
    <source>
        <dbReference type="SAM" id="MobiDB-lite"/>
    </source>
</evidence>
<dbReference type="InterPro" id="IPR016032">
    <property type="entry name" value="Sig_transdc_resp-reg_C-effctor"/>
</dbReference>